<dbReference type="InterPro" id="IPR018247">
    <property type="entry name" value="EF_Hand_1_Ca_BS"/>
</dbReference>
<comment type="caution">
    <text evidence="2">The sequence shown here is derived from an EMBL/GenBank/DDBJ whole genome shotgun (WGS) entry which is preliminary data.</text>
</comment>
<protein>
    <submittedName>
        <fullName evidence="2">T9SS type B sorting domain-containing protein</fullName>
    </submittedName>
</protein>
<dbReference type="Proteomes" id="UP000291142">
    <property type="component" value="Unassembled WGS sequence"/>
</dbReference>
<accession>A0A4Q9FL72</accession>
<keyword evidence="3" id="KW-1185">Reference proteome</keyword>
<dbReference type="InterPro" id="IPR035234">
    <property type="entry name" value="IgGFc-bd_N"/>
</dbReference>
<dbReference type="PROSITE" id="PS00018">
    <property type="entry name" value="EF_HAND_1"/>
    <property type="match status" value="1"/>
</dbReference>
<name>A0A4Q9FL72_9FLAO</name>
<dbReference type="NCBIfam" id="TIGR04131">
    <property type="entry name" value="Bac_Flav_CTERM"/>
    <property type="match status" value="1"/>
</dbReference>
<reference evidence="2 3" key="1">
    <citation type="submission" date="2019-02" db="EMBL/GenBank/DDBJ databases">
        <title>Hyunsoonleella sp., isolated from marine sediment.</title>
        <authorList>
            <person name="Liu B.-T."/>
        </authorList>
    </citation>
    <scope>NUCLEOTIDE SEQUENCE [LARGE SCALE GENOMIC DNA]</scope>
    <source>
        <strain evidence="2 3">T58</strain>
    </source>
</reference>
<dbReference type="Pfam" id="PF13585">
    <property type="entry name" value="CHU_C"/>
    <property type="match status" value="1"/>
</dbReference>
<dbReference type="InterPro" id="IPR013783">
    <property type="entry name" value="Ig-like_fold"/>
</dbReference>
<dbReference type="RefSeq" id="WP_130962387.1">
    <property type="nucleotide sequence ID" value="NZ_SIRT01000001.1"/>
</dbReference>
<dbReference type="Pfam" id="PF17517">
    <property type="entry name" value="IgGFc_binding"/>
    <property type="match status" value="1"/>
</dbReference>
<gene>
    <name evidence="2" type="ORF">EYD45_00485</name>
</gene>
<sequence>MINSSVLKQLLVCLMVCFSYKGFSQLSKKHYIPPLTYADANSSLPQDQYLYLSTPSANPVNYTITLVGQPPTSNISGTVSNALPSEIAIGNGGNTQLFIPPGQTSTVANNRGYIIESEAPIYVSVRMIGATSGAQAGALVSKGASALGNIFRIGTYPNANPQDNYLNFVSVMATEDNTQVNFSNLANNLIIQNYTGAVPVTVTLNEGESYTIALNSFDALVNRDGLIGCLVNSDKPIVVNCGSANGSFGTGGARDYGIDQIVGLSKVGNEYIFVRGDGPNDWENILIVAHTDNTSVSVNGNATGTTLNAGQFLIIEGNAYNVSGNMYVETSQPVFAYQGVGGSNSEANQGMFFVPPLSCETRGNINNIANIDRIGGTVFSGGLTIVTRTGATVTINNLPLTNFASNGPNAVTGNNDYVTYRVTGLTGNISVQGSDELYVAYFNVNGAATSGSFYSGFPTAPEINFDTQFVALGNCIPNITLEAANAQNFDSFEWQFDDGSGAGFVDLGITATSITPTVPGRYKLIGIITCTLERLESTEVPVSICPDDRDNDGIIDNIDVDNDNDGILNCTESRGDVVMNLSNINLPQLEFQDGTVNTSIPSSSYAQTNSSGSTNTFTATSTGNYTSTLLPSSNSENIYTLNFNEPVNVKLSENISATHNIVNEEFFIAQILPSNKNITLVDPDDRLLVDSNFDGIFETGVTQISGSEIHFKINPTPNGTTPYNLFANQVDGFIFTHRSTSVAQSSVFDGNLSLTCFKKDNDNDGVKDEFDLDSDNDGIPDFVENQGALVPLSATDADLNGLDDIYDISLSPIDTDGDGILDFYDLDSDNDGISDLIETGELGLLSDTNLDGIEDGPNYGINGWADAAETTPDSNVIGYTLNDLDADSTFSYIDADSDGDGCSDVIEAGFSDANNDDYLGDNSVTVDTNGLVNNASDGYTIPNADYLDAAPILITTQPMNLEVCESSDNNISLVSTTFDTIQWEVSNDGINWNAIVDDAIYSDSQTSSLLIANTPLAFNANFYRAFLNRNGNSCGLYSDEIQLTVIELPIANIAPTLQLCDDDNNGSMPFDLLSQNINISTQSNVTITYHTSQADADNNTNAIASPLETTNTTIFARVENNANTTCFATSSFDVEVYQSSFPADAANIARIQDCDNTSVGTDTDGFITFDLTLRETDILNGQSATDFTVTYYTDAAYTNQIITPTAFDNTVVNLQTIYARVTNNLLTDCFSDTSFEIEVFSLPQVNTPNTYVQCDDDSNDGQALFNLTLDNIRAEINPNFISENLTFTYYETQVDAENSANAIVTPDAYQDGLGFTPETKYIRVENPNGCFRVTPITLQVSPSSAALASYSPNPIFQCDDGADNRDGTAIFDLTSIRDEISTTVFSTINVTVHFFESLTDAELETNEIMNIANHENINSPNAQSIWVRVKSDLGNDCLGLEEFTDLLNVEALPIANPVTLERECDSDITDNILSYPFDVSQLENEILNGQNPSDVTITYFDNNGSPLLYNDGTPVTSPIQPVFLTENQTITVRVTNNNTQDPDGACFDETFVDFIVDIQPIANPIPQQIVCDGDSGDIDDDGIYPFDTSTFTNTILGGQTGMEINYDYIDENGNFLIDQSSLPNPLISSSQTIFVEVFNPTNTFCSDNTIINLVVNPLPEFSVITPQLVCTSDPTFEINLEPFEDSPSEVFVYEWLWTSLDGTATNQFISNDRDIDVSNPGTYTITLTKTDGTGCSRSREIVVDASEQATITLDDVSIVDISENNSVTIDPTNLGSGNYEYALVEEDSNLINYQSDPFFDRVKPGFYTIYVRDPICGISTLNISVVGYFRFFTPNGDGFNDTWNIKGVDESTQANSTIYIYDRYGKLIKQLLTSSNGWDGTYNGQLMPTDDYWFKVNLEDGRTFMGHFTLKR</sequence>
<evidence type="ECO:0000259" key="1">
    <source>
        <dbReference type="Pfam" id="PF17517"/>
    </source>
</evidence>
<proteinExistence type="predicted"/>
<organism evidence="2 3">
    <name type="scientific">Hyunsoonleella flava</name>
    <dbReference type="NCBI Taxonomy" id="2527939"/>
    <lineage>
        <taxon>Bacteria</taxon>
        <taxon>Pseudomonadati</taxon>
        <taxon>Bacteroidota</taxon>
        <taxon>Flavobacteriia</taxon>
        <taxon>Flavobacteriales</taxon>
        <taxon>Flavobacteriaceae</taxon>
    </lineage>
</organism>
<dbReference type="OrthoDB" id="9765926at2"/>
<dbReference type="InterPro" id="IPR026341">
    <property type="entry name" value="T9SS_type_B"/>
</dbReference>
<feature type="domain" description="IgGFc-binding protein N-terminal" evidence="1">
    <location>
        <begin position="145"/>
        <end position="436"/>
    </location>
</feature>
<dbReference type="EMBL" id="SIRT01000001">
    <property type="protein sequence ID" value="TBN06397.1"/>
    <property type="molecule type" value="Genomic_DNA"/>
</dbReference>
<evidence type="ECO:0000313" key="2">
    <source>
        <dbReference type="EMBL" id="TBN06397.1"/>
    </source>
</evidence>
<dbReference type="Gene3D" id="2.60.40.10">
    <property type="entry name" value="Immunoglobulins"/>
    <property type="match status" value="1"/>
</dbReference>
<evidence type="ECO:0000313" key="3">
    <source>
        <dbReference type="Proteomes" id="UP000291142"/>
    </source>
</evidence>